<dbReference type="Proteomes" id="UP000027456">
    <property type="component" value="Unassembled WGS sequence"/>
</dbReference>
<feature type="domain" description="Peptidase C14 caspase" evidence="2">
    <location>
        <begin position="66"/>
        <end position="164"/>
    </location>
</feature>
<reference evidence="3 4" key="1">
    <citation type="submission" date="2013-12" db="EMBL/GenBank/DDBJ databases">
        <authorList>
            <person name="Cubeta M."/>
            <person name="Pakala S."/>
            <person name="Fedorova N."/>
            <person name="Thomas E."/>
            <person name="Dean R."/>
            <person name="Jabaji S."/>
            <person name="Neate S."/>
            <person name="Toda T."/>
            <person name="Tavantzis S."/>
            <person name="Vilgalys R."/>
            <person name="Bharathan N."/>
            <person name="Pakala S."/>
            <person name="Losada L.S."/>
            <person name="Zafar N."/>
            <person name="Nierman W."/>
        </authorList>
    </citation>
    <scope>NUCLEOTIDE SEQUENCE [LARGE SCALE GENOMIC DNA]</scope>
    <source>
        <strain evidence="3 4">123E</strain>
    </source>
</reference>
<dbReference type="Gene3D" id="3.40.50.1460">
    <property type="match status" value="1"/>
</dbReference>
<gene>
    <name evidence="3" type="ORF">V565_086430</name>
</gene>
<dbReference type="OrthoDB" id="3136036at2759"/>
<evidence type="ECO:0000313" key="3">
    <source>
        <dbReference type="EMBL" id="KEP50111.1"/>
    </source>
</evidence>
<accession>A0A074RSL5</accession>
<dbReference type="AlphaFoldDB" id="A0A074RSL5"/>
<dbReference type="EMBL" id="AZST01000285">
    <property type="protein sequence ID" value="KEP50111.1"/>
    <property type="molecule type" value="Genomic_DNA"/>
</dbReference>
<evidence type="ECO:0000313" key="4">
    <source>
        <dbReference type="Proteomes" id="UP000027456"/>
    </source>
</evidence>
<keyword evidence="4" id="KW-1185">Reference proteome</keyword>
<dbReference type="HOGENOM" id="CLU_041950_0_0_1"/>
<dbReference type="InterPro" id="IPR011600">
    <property type="entry name" value="Pept_C14_caspase"/>
</dbReference>
<organism evidence="3 4">
    <name type="scientific">Rhizoctonia solani 123E</name>
    <dbReference type="NCBI Taxonomy" id="1423351"/>
    <lineage>
        <taxon>Eukaryota</taxon>
        <taxon>Fungi</taxon>
        <taxon>Dikarya</taxon>
        <taxon>Basidiomycota</taxon>
        <taxon>Agaricomycotina</taxon>
        <taxon>Agaricomycetes</taxon>
        <taxon>Cantharellales</taxon>
        <taxon>Ceratobasidiaceae</taxon>
        <taxon>Rhizoctonia</taxon>
    </lineage>
</organism>
<dbReference type="GO" id="GO:0006508">
    <property type="term" value="P:proteolysis"/>
    <property type="evidence" value="ECO:0007669"/>
    <property type="project" value="UniProtKB-KW"/>
</dbReference>
<comment type="similarity">
    <text evidence="1">Belongs to the peptidase C14B family.</text>
</comment>
<comment type="caution">
    <text evidence="3">The sequence shown here is derived from an EMBL/GenBank/DDBJ whole genome shotgun (WGS) entry which is preliminary data.</text>
</comment>
<keyword evidence="3" id="KW-0378">Hydrolase</keyword>
<evidence type="ECO:0000256" key="1">
    <source>
        <dbReference type="ARBA" id="ARBA00009005"/>
    </source>
</evidence>
<name>A0A074RSL5_9AGAM</name>
<proteinExistence type="inferred from homology"/>
<keyword evidence="3" id="KW-0645">Protease</keyword>
<sequence>MLGKPKPVVIPKGALLSGTYGIIFNPLLSENLEFRTPPTEFDQIEVAMADGDNLPNTTVSLGAKVKRRALLIGVQYEADRRFTGSPSLHMLATPRDVLAVYRMLLDRGYETHNIRILVEGVVEDPLSHPTRRNIIDSLEWLFDSAEPGDYRYFHFSGHGHAYEVEGGQGKTAKIKPVVSAPVEYPNSSPLTEGEESNWSAAKSQVKFYREALLTEWSYTPWEDMLKMQTKGSLRLDAYTRISDEELNAMIAKLPKGCVLTVFLTRFQDTHRVPTGLGYRARGGVSGPAIESEEDQFITDPSKLCPNDSPRNLFVPPVFYLHSEFRFNPKIMMERVRGPNPLSGVQATVVGYPKPCPKTLTRPFIR</sequence>
<dbReference type="PANTHER" id="PTHR48104">
    <property type="entry name" value="METACASPASE-4"/>
    <property type="match status" value="1"/>
</dbReference>
<evidence type="ECO:0000259" key="2">
    <source>
        <dbReference type="Pfam" id="PF00656"/>
    </source>
</evidence>
<dbReference type="GO" id="GO:0004197">
    <property type="term" value="F:cysteine-type endopeptidase activity"/>
    <property type="evidence" value="ECO:0007669"/>
    <property type="project" value="InterPro"/>
</dbReference>
<dbReference type="GO" id="GO:0005737">
    <property type="term" value="C:cytoplasm"/>
    <property type="evidence" value="ECO:0007669"/>
    <property type="project" value="TreeGrafter"/>
</dbReference>
<dbReference type="Pfam" id="PF00656">
    <property type="entry name" value="Peptidase_C14"/>
    <property type="match status" value="1"/>
</dbReference>
<protein>
    <submittedName>
        <fullName evidence="3">ICE-like protease (Caspase) p20 domain protein</fullName>
    </submittedName>
</protein>
<dbReference type="InterPro" id="IPR050452">
    <property type="entry name" value="Metacaspase"/>
</dbReference>
<dbReference type="PANTHER" id="PTHR48104:SF30">
    <property type="entry name" value="METACASPASE-1"/>
    <property type="match status" value="1"/>
</dbReference>